<reference evidence="1" key="1">
    <citation type="journal article" date="2019" name="bioRxiv">
        <title>The Genome of the Zebra Mussel, Dreissena polymorpha: A Resource for Invasive Species Research.</title>
        <authorList>
            <person name="McCartney M.A."/>
            <person name="Auch B."/>
            <person name="Kono T."/>
            <person name="Mallez S."/>
            <person name="Zhang Y."/>
            <person name="Obille A."/>
            <person name="Becker A."/>
            <person name="Abrahante J.E."/>
            <person name="Garbe J."/>
            <person name="Badalamenti J.P."/>
            <person name="Herman A."/>
            <person name="Mangelson H."/>
            <person name="Liachko I."/>
            <person name="Sullivan S."/>
            <person name="Sone E.D."/>
            <person name="Koren S."/>
            <person name="Silverstein K.A.T."/>
            <person name="Beckman K.B."/>
            <person name="Gohl D.M."/>
        </authorList>
    </citation>
    <scope>NUCLEOTIDE SEQUENCE</scope>
    <source>
        <strain evidence="1">Duluth1</strain>
        <tissue evidence="1">Whole animal</tissue>
    </source>
</reference>
<organism evidence="1 2">
    <name type="scientific">Dreissena polymorpha</name>
    <name type="common">Zebra mussel</name>
    <name type="synonym">Mytilus polymorpha</name>
    <dbReference type="NCBI Taxonomy" id="45954"/>
    <lineage>
        <taxon>Eukaryota</taxon>
        <taxon>Metazoa</taxon>
        <taxon>Spiralia</taxon>
        <taxon>Lophotrochozoa</taxon>
        <taxon>Mollusca</taxon>
        <taxon>Bivalvia</taxon>
        <taxon>Autobranchia</taxon>
        <taxon>Heteroconchia</taxon>
        <taxon>Euheterodonta</taxon>
        <taxon>Imparidentia</taxon>
        <taxon>Neoheterodontei</taxon>
        <taxon>Myida</taxon>
        <taxon>Dreissenoidea</taxon>
        <taxon>Dreissenidae</taxon>
        <taxon>Dreissena</taxon>
    </lineage>
</organism>
<name>A0A9D4N062_DREPO</name>
<accession>A0A9D4N062</accession>
<reference evidence="1" key="2">
    <citation type="submission" date="2020-11" db="EMBL/GenBank/DDBJ databases">
        <authorList>
            <person name="McCartney M.A."/>
            <person name="Auch B."/>
            <person name="Kono T."/>
            <person name="Mallez S."/>
            <person name="Becker A."/>
            <person name="Gohl D.M."/>
            <person name="Silverstein K.A.T."/>
            <person name="Koren S."/>
            <person name="Bechman K.B."/>
            <person name="Herman A."/>
            <person name="Abrahante J.E."/>
            <person name="Garbe J."/>
        </authorList>
    </citation>
    <scope>NUCLEOTIDE SEQUENCE</scope>
    <source>
        <strain evidence="1">Duluth1</strain>
        <tissue evidence="1">Whole animal</tissue>
    </source>
</reference>
<gene>
    <name evidence="1" type="ORF">DPMN_008870</name>
</gene>
<proteinExistence type="predicted"/>
<comment type="caution">
    <text evidence="1">The sequence shown here is derived from an EMBL/GenBank/DDBJ whole genome shotgun (WGS) entry which is preliminary data.</text>
</comment>
<evidence type="ECO:0000313" key="2">
    <source>
        <dbReference type="Proteomes" id="UP000828390"/>
    </source>
</evidence>
<dbReference type="EMBL" id="JAIWYP010000001">
    <property type="protein sequence ID" value="KAH3884884.1"/>
    <property type="molecule type" value="Genomic_DNA"/>
</dbReference>
<dbReference type="AlphaFoldDB" id="A0A9D4N062"/>
<sequence>MTADGDVFADNLKGDLNNSQARGKVMSSMKWVKNCQDEKNNASYLFNWNSLFCVRPRCEGKYYSYISRPDGLQIWCLRDL</sequence>
<protein>
    <submittedName>
        <fullName evidence="1">Uncharacterized protein</fullName>
    </submittedName>
</protein>
<keyword evidence="2" id="KW-1185">Reference proteome</keyword>
<evidence type="ECO:0000313" key="1">
    <source>
        <dbReference type="EMBL" id="KAH3884884.1"/>
    </source>
</evidence>
<dbReference type="Proteomes" id="UP000828390">
    <property type="component" value="Unassembled WGS sequence"/>
</dbReference>